<dbReference type="EMBL" id="CP006745">
    <property type="protein sequence ID" value="AHC73439.1"/>
    <property type="molecule type" value="Genomic_DNA"/>
</dbReference>
<keyword evidence="8" id="KW-1185">Reference proteome</keyword>
<evidence type="ECO:0000256" key="6">
    <source>
        <dbReference type="HAMAP-Rule" id="MF_00360"/>
    </source>
</evidence>
<dbReference type="SUPFAM" id="SSF54995">
    <property type="entry name" value="Ribosomal protein S6"/>
    <property type="match status" value="1"/>
</dbReference>
<dbReference type="PATRIC" id="fig|1401328.3.peg.198"/>
<comment type="similarity">
    <text evidence="1 6">Belongs to the bacterial ribosomal protein bS6 family.</text>
</comment>
<dbReference type="InterPro" id="IPR014717">
    <property type="entry name" value="Transl_elong_EF1B/ribsomal_bS6"/>
</dbReference>
<dbReference type="Pfam" id="PF01250">
    <property type="entry name" value="Ribosomal_S6"/>
    <property type="match status" value="1"/>
</dbReference>
<dbReference type="GO" id="GO:0006412">
    <property type="term" value="P:translation"/>
    <property type="evidence" value="ECO:0007669"/>
    <property type="project" value="UniProtKB-UniRule"/>
</dbReference>
<reference evidence="7 8" key="1">
    <citation type="journal article" date="2013" name="PLoS ONE">
        <title>Bacterial endosymbiosis in a chordate host: long-term co-evolution and conservation of secondary metabolism.</title>
        <authorList>
            <person name="Kwan J.C."/>
            <person name="Schmidt E.W."/>
        </authorList>
    </citation>
    <scope>NUCLEOTIDE SEQUENCE [LARGE SCALE GENOMIC DNA]</scope>
    <source>
        <strain evidence="8">faulkneri L5</strain>
    </source>
</reference>
<dbReference type="InterPro" id="IPR035980">
    <property type="entry name" value="Ribosomal_bS6_sf"/>
</dbReference>
<comment type="function">
    <text evidence="4 6">Binds together with bS18 to 16S ribosomal RNA.</text>
</comment>
<gene>
    <name evidence="6 7" type="primary">rpsF</name>
    <name evidence="7" type="ORF">P856_208</name>
</gene>
<evidence type="ECO:0000256" key="4">
    <source>
        <dbReference type="ARBA" id="ARBA00035104"/>
    </source>
</evidence>
<dbReference type="InterPro" id="IPR020814">
    <property type="entry name" value="Ribosomal_S6_plastid/chlpt"/>
</dbReference>
<sequence length="128" mass="15148">MGYYESVFIARQDVSSAQVEHLTNQFADVVTALGGKVNKREYWGLRTLAYKVNKNRKGHYVLFNLDAPFEAVTEMERLMRLNEDVLRYITIKIKRFEEGPSIMMCIKSNRDRGRGERREREYFSKRDT</sequence>
<dbReference type="CDD" id="cd00473">
    <property type="entry name" value="bS6"/>
    <property type="match status" value="1"/>
</dbReference>
<evidence type="ECO:0000313" key="7">
    <source>
        <dbReference type="EMBL" id="AHC73439.1"/>
    </source>
</evidence>
<dbReference type="GO" id="GO:0022627">
    <property type="term" value="C:cytosolic small ribosomal subunit"/>
    <property type="evidence" value="ECO:0007669"/>
    <property type="project" value="TreeGrafter"/>
</dbReference>
<proteinExistence type="inferred from homology"/>
<dbReference type="HAMAP" id="MF_00360">
    <property type="entry name" value="Ribosomal_bS6"/>
    <property type="match status" value="1"/>
</dbReference>
<keyword evidence="3 6" id="KW-0687">Ribonucleoprotein</keyword>
<evidence type="ECO:0000256" key="5">
    <source>
        <dbReference type="ARBA" id="ARBA00035294"/>
    </source>
</evidence>
<protein>
    <recommendedName>
        <fullName evidence="5 6">Small ribosomal subunit protein bS6</fullName>
    </recommendedName>
</protein>
<dbReference type="eggNOG" id="COG0360">
    <property type="taxonomic scope" value="Bacteria"/>
</dbReference>
<dbReference type="NCBIfam" id="TIGR00166">
    <property type="entry name" value="S6"/>
    <property type="match status" value="1"/>
</dbReference>
<dbReference type="PANTHER" id="PTHR21011:SF1">
    <property type="entry name" value="SMALL RIBOSOMAL SUBUNIT PROTEIN BS6M"/>
    <property type="match status" value="1"/>
</dbReference>
<dbReference type="KEGG" id="efk:P856_208"/>
<evidence type="ECO:0000313" key="8">
    <source>
        <dbReference type="Proteomes" id="UP000018700"/>
    </source>
</evidence>
<keyword evidence="2 6" id="KW-0689">Ribosomal protein</keyword>
<dbReference type="AlphaFoldDB" id="V9TRB1"/>
<organism evidence="7 8">
    <name type="scientific">Candidatus Endolissoclinum faulkneri L5</name>
    <dbReference type="NCBI Taxonomy" id="1401328"/>
    <lineage>
        <taxon>Bacteria</taxon>
        <taxon>Pseudomonadati</taxon>
        <taxon>Pseudomonadota</taxon>
        <taxon>Alphaproteobacteria</taxon>
        <taxon>Rhodospirillales</taxon>
        <taxon>Rhodospirillaceae</taxon>
        <taxon>Candidatus Endolissoclinum</taxon>
    </lineage>
</organism>
<evidence type="ECO:0000256" key="2">
    <source>
        <dbReference type="ARBA" id="ARBA00022980"/>
    </source>
</evidence>
<evidence type="ECO:0000256" key="3">
    <source>
        <dbReference type="ARBA" id="ARBA00023274"/>
    </source>
</evidence>
<dbReference type="GO" id="GO:0070181">
    <property type="term" value="F:small ribosomal subunit rRNA binding"/>
    <property type="evidence" value="ECO:0007669"/>
    <property type="project" value="TreeGrafter"/>
</dbReference>
<dbReference type="Proteomes" id="UP000018700">
    <property type="component" value="Chromosome"/>
</dbReference>
<dbReference type="InterPro" id="IPR000529">
    <property type="entry name" value="Ribosomal_bS6"/>
</dbReference>
<dbReference type="STRING" id="1401328.P856_208"/>
<dbReference type="GO" id="GO:0003735">
    <property type="term" value="F:structural constituent of ribosome"/>
    <property type="evidence" value="ECO:0007669"/>
    <property type="project" value="InterPro"/>
</dbReference>
<evidence type="ECO:0000256" key="1">
    <source>
        <dbReference type="ARBA" id="ARBA00009512"/>
    </source>
</evidence>
<accession>V9TRB1</accession>
<keyword evidence="6" id="KW-0694">RNA-binding</keyword>
<dbReference type="OrthoDB" id="9812702at2"/>
<dbReference type="RefSeq" id="WP_025300322.1">
    <property type="nucleotide sequence ID" value="NZ_CP006745.1"/>
</dbReference>
<dbReference type="HOGENOM" id="CLU_113441_2_0_5"/>
<keyword evidence="6" id="KW-0699">rRNA-binding</keyword>
<dbReference type="Gene3D" id="3.30.70.60">
    <property type="match status" value="1"/>
</dbReference>
<name>V9TRB1_9PROT</name>
<dbReference type="PANTHER" id="PTHR21011">
    <property type="entry name" value="MITOCHONDRIAL 28S RIBOSOMAL PROTEIN S6"/>
    <property type="match status" value="1"/>
</dbReference>